<reference evidence="10 11" key="1">
    <citation type="submission" date="2022-07" db="EMBL/GenBank/DDBJ databases">
        <authorList>
            <person name="Criscuolo A."/>
        </authorList>
    </citation>
    <scope>NUCLEOTIDE SEQUENCE [LARGE SCALE GENOMIC DNA]</scope>
    <source>
        <strain evidence="11">CIP 111951</strain>
    </source>
</reference>
<dbReference type="NCBIfam" id="TIGR02937">
    <property type="entry name" value="sigma70-ECF"/>
    <property type="match status" value="1"/>
</dbReference>
<evidence type="ECO:0000313" key="10">
    <source>
        <dbReference type="EMBL" id="CAH9053790.1"/>
    </source>
</evidence>
<feature type="transmembrane region" description="Helical" evidence="7">
    <location>
        <begin position="275"/>
        <end position="295"/>
    </location>
</feature>
<dbReference type="SUPFAM" id="SSF88946">
    <property type="entry name" value="Sigma2 domain of RNA polymerase sigma factors"/>
    <property type="match status" value="1"/>
</dbReference>
<evidence type="ECO:0000256" key="1">
    <source>
        <dbReference type="ARBA" id="ARBA00010641"/>
    </source>
</evidence>
<keyword evidence="2 6" id="KW-0805">Transcription regulation</keyword>
<dbReference type="EMBL" id="CAMAPD010000003">
    <property type="protein sequence ID" value="CAH9053790.1"/>
    <property type="molecule type" value="Genomic_DNA"/>
</dbReference>
<dbReference type="Gene3D" id="1.10.1740.10">
    <property type="match status" value="1"/>
</dbReference>
<evidence type="ECO:0000256" key="3">
    <source>
        <dbReference type="ARBA" id="ARBA00023082"/>
    </source>
</evidence>
<dbReference type="PANTHER" id="PTHR43133:SF25">
    <property type="entry name" value="RNA POLYMERASE SIGMA FACTOR RFAY-RELATED"/>
    <property type="match status" value="1"/>
</dbReference>
<comment type="caution">
    <text evidence="10">The sequence shown here is derived from an EMBL/GenBank/DDBJ whole genome shotgun (WGS) entry which is preliminary data.</text>
</comment>
<dbReference type="InterPro" id="IPR039425">
    <property type="entry name" value="RNA_pol_sigma-70-like"/>
</dbReference>
<dbReference type="InterPro" id="IPR013324">
    <property type="entry name" value="RNA_pol_sigma_r3/r4-like"/>
</dbReference>
<evidence type="ECO:0000259" key="9">
    <source>
        <dbReference type="Pfam" id="PF08281"/>
    </source>
</evidence>
<feature type="transmembrane region" description="Helical" evidence="7">
    <location>
        <begin position="350"/>
        <end position="368"/>
    </location>
</feature>
<dbReference type="Pfam" id="PF04542">
    <property type="entry name" value="Sigma70_r2"/>
    <property type="match status" value="1"/>
</dbReference>
<name>A0ABN8UI80_9GAMM</name>
<dbReference type="InterPro" id="IPR007627">
    <property type="entry name" value="RNA_pol_sigma70_r2"/>
</dbReference>
<dbReference type="Gene3D" id="1.10.10.10">
    <property type="entry name" value="Winged helix-like DNA-binding domain superfamily/Winged helix DNA-binding domain"/>
    <property type="match status" value="1"/>
</dbReference>
<evidence type="ECO:0000256" key="6">
    <source>
        <dbReference type="RuleBase" id="RU000716"/>
    </source>
</evidence>
<feature type="transmembrane region" description="Helical" evidence="7">
    <location>
        <begin position="301"/>
        <end position="319"/>
    </location>
</feature>
<evidence type="ECO:0000313" key="11">
    <source>
        <dbReference type="Proteomes" id="UP001152485"/>
    </source>
</evidence>
<dbReference type="CDD" id="cd06171">
    <property type="entry name" value="Sigma70_r4"/>
    <property type="match status" value="1"/>
</dbReference>
<dbReference type="InterPro" id="IPR036388">
    <property type="entry name" value="WH-like_DNA-bd_sf"/>
</dbReference>
<proteinExistence type="inferred from homology"/>
<evidence type="ECO:0000256" key="2">
    <source>
        <dbReference type="ARBA" id="ARBA00023015"/>
    </source>
</evidence>
<feature type="domain" description="RNA polymerase sigma factor 70 region 4 type 2" evidence="9">
    <location>
        <begin position="129"/>
        <end position="180"/>
    </location>
</feature>
<feature type="transmembrane region" description="Helical" evidence="7">
    <location>
        <begin position="231"/>
        <end position="255"/>
    </location>
</feature>
<sequence>MSLTYFEQISLDIEGAKKGDPKAFGRLVLQTQNVTTSAALAIVKDLDASEDVAQQVYVKVWQQLATLQNTHSFLPWLRQITRYTAINYLRDNKVSLKVSDSECDLLIDNLKCVDDDALTALNRVQTSVILQYFIDKLPEESRELVLLYYREEQSTKQVAKLLELSEANVRKKLSRIRQLLKQQWLSKYGKLTLSTAPGVGFSVAVLNAIGVSSPVAAATLSVSASASQSSLFAKGALLLGGSLIGALTGILAVYLNSRVFLENIVEPSARPKLIYYRNLLSGWIALCGVLLTLSYEFTSGWWAPVASYALFSIGLVRLVELTQLTAIQRRIKKPSNFCMNLPKQVRMQKLLNWMGPLMGAVGLLVGLHNSARLFV</sequence>
<dbReference type="InterPro" id="IPR013249">
    <property type="entry name" value="RNA_pol_sigma70_r4_t2"/>
</dbReference>
<keyword evidence="5 6" id="KW-0804">Transcription</keyword>
<keyword evidence="7" id="KW-0812">Transmembrane</keyword>
<evidence type="ECO:0000256" key="4">
    <source>
        <dbReference type="ARBA" id="ARBA00023125"/>
    </source>
</evidence>
<dbReference type="InterPro" id="IPR014284">
    <property type="entry name" value="RNA_pol_sigma-70_dom"/>
</dbReference>
<dbReference type="Proteomes" id="UP001152485">
    <property type="component" value="Unassembled WGS sequence"/>
</dbReference>
<evidence type="ECO:0000259" key="8">
    <source>
        <dbReference type="Pfam" id="PF04542"/>
    </source>
</evidence>
<dbReference type="InterPro" id="IPR000838">
    <property type="entry name" value="RNA_pol_sigma70_ECF_CS"/>
</dbReference>
<organism evidence="10 11">
    <name type="scientific">Pseudoalteromonas holothuriae</name>
    <dbReference type="NCBI Taxonomy" id="2963714"/>
    <lineage>
        <taxon>Bacteria</taxon>
        <taxon>Pseudomonadati</taxon>
        <taxon>Pseudomonadota</taxon>
        <taxon>Gammaproteobacteria</taxon>
        <taxon>Alteromonadales</taxon>
        <taxon>Pseudoalteromonadaceae</taxon>
        <taxon>Pseudoalteromonas</taxon>
    </lineage>
</organism>
<comment type="similarity">
    <text evidence="1 6">Belongs to the sigma-70 factor family. ECF subfamily.</text>
</comment>
<accession>A0ABN8UI80</accession>
<dbReference type="PANTHER" id="PTHR43133">
    <property type="entry name" value="RNA POLYMERASE ECF-TYPE SIGMA FACTO"/>
    <property type="match status" value="1"/>
</dbReference>
<evidence type="ECO:0000256" key="5">
    <source>
        <dbReference type="ARBA" id="ARBA00023163"/>
    </source>
</evidence>
<keyword evidence="4 6" id="KW-0238">DNA-binding</keyword>
<dbReference type="PROSITE" id="PS01063">
    <property type="entry name" value="SIGMA70_ECF"/>
    <property type="match status" value="1"/>
</dbReference>
<dbReference type="SUPFAM" id="SSF88659">
    <property type="entry name" value="Sigma3 and sigma4 domains of RNA polymerase sigma factors"/>
    <property type="match status" value="1"/>
</dbReference>
<keyword evidence="7" id="KW-0472">Membrane</keyword>
<feature type="transmembrane region" description="Helical" evidence="7">
    <location>
        <begin position="191"/>
        <end position="211"/>
    </location>
</feature>
<keyword evidence="7" id="KW-1133">Transmembrane helix</keyword>
<gene>
    <name evidence="10" type="ORF">PSECIP111951_00894</name>
</gene>
<dbReference type="Pfam" id="PF08281">
    <property type="entry name" value="Sigma70_r4_2"/>
    <property type="match status" value="1"/>
</dbReference>
<dbReference type="RefSeq" id="WP_261592080.1">
    <property type="nucleotide sequence ID" value="NZ_CAMAPD010000003.1"/>
</dbReference>
<protein>
    <recommendedName>
        <fullName evidence="6">RNA polymerase sigma factor</fullName>
    </recommendedName>
</protein>
<evidence type="ECO:0000256" key="7">
    <source>
        <dbReference type="SAM" id="Phobius"/>
    </source>
</evidence>
<feature type="domain" description="RNA polymerase sigma-70 region 2" evidence="8">
    <location>
        <begin position="32"/>
        <end position="93"/>
    </location>
</feature>
<dbReference type="InterPro" id="IPR013325">
    <property type="entry name" value="RNA_pol_sigma_r2"/>
</dbReference>
<keyword evidence="3 6" id="KW-0731">Sigma factor</keyword>